<feature type="transmembrane region" description="Helical" evidence="1">
    <location>
        <begin position="91"/>
        <end position="111"/>
    </location>
</feature>
<dbReference type="RefSeq" id="WP_069644264.1">
    <property type="nucleotide sequence ID" value="NZ_MIJE01000035.1"/>
</dbReference>
<feature type="transmembrane region" description="Helical" evidence="1">
    <location>
        <begin position="7"/>
        <end position="26"/>
    </location>
</feature>
<dbReference type="STRING" id="766136.BHF68_11365"/>
<dbReference type="AlphaFoldDB" id="A0A1E5FYT3"/>
<feature type="transmembrane region" description="Helical" evidence="1">
    <location>
        <begin position="156"/>
        <end position="175"/>
    </location>
</feature>
<evidence type="ECO:0000256" key="1">
    <source>
        <dbReference type="SAM" id="Phobius"/>
    </source>
</evidence>
<feature type="transmembrane region" description="Helical" evidence="1">
    <location>
        <begin position="195"/>
        <end position="215"/>
    </location>
</feature>
<feature type="transmembrane region" description="Helical" evidence="1">
    <location>
        <begin position="258"/>
        <end position="280"/>
    </location>
</feature>
<keyword evidence="1" id="KW-1133">Transmembrane helix</keyword>
<dbReference type="Proteomes" id="UP000094296">
    <property type="component" value="Unassembled WGS sequence"/>
</dbReference>
<sequence length="283" mass="31352">MRKNIQYLCYLIVVLTVISATVGIFYSTDGVPFSVENIYGETVELYGDGIYKYDTYFTAGINKGTDAVMIFIALLFMILTAIRGKATRYKYIHVGILVSILYYSTCLSFGITFNSLFPIYVLLFSASLFAIIFILSELLMKDTISAELHEKHFKGTAIFILISGSSTLVWLQFIIPAVLTGAPMEHIGVYTTEPTFVLDLAIILPTYVGCAIALYRKSAIGYKLTPVLLTFLITIGIIVIGQTLFQASMGIVIPIQELLGLVISFAILGLIAIILNIRFLKHF</sequence>
<feature type="transmembrane region" description="Helical" evidence="1">
    <location>
        <begin position="117"/>
        <end position="135"/>
    </location>
</feature>
<keyword evidence="3" id="KW-1185">Reference proteome</keyword>
<protein>
    <submittedName>
        <fullName evidence="2">Uncharacterized protein</fullName>
    </submittedName>
</protein>
<gene>
    <name evidence="2" type="ORF">BHF68_11365</name>
</gene>
<feature type="transmembrane region" description="Helical" evidence="1">
    <location>
        <begin position="67"/>
        <end position="84"/>
    </location>
</feature>
<evidence type="ECO:0000313" key="3">
    <source>
        <dbReference type="Proteomes" id="UP000094296"/>
    </source>
</evidence>
<keyword evidence="1" id="KW-0812">Transmembrane</keyword>
<dbReference type="EMBL" id="MIJE01000035">
    <property type="protein sequence ID" value="OEF95698.1"/>
    <property type="molecule type" value="Genomic_DNA"/>
</dbReference>
<keyword evidence="1" id="KW-0472">Membrane</keyword>
<evidence type="ECO:0000313" key="2">
    <source>
        <dbReference type="EMBL" id="OEF95698.1"/>
    </source>
</evidence>
<organism evidence="2 3">
    <name type="scientific">Desulfuribacillus alkaliarsenatis</name>
    <dbReference type="NCBI Taxonomy" id="766136"/>
    <lineage>
        <taxon>Bacteria</taxon>
        <taxon>Bacillati</taxon>
        <taxon>Bacillota</taxon>
        <taxon>Desulfuribacillia</taxon>
        <taxon>Desulfuribacillales</taxon>
        <taxon>Desulfuribacillaceae</taxon>
        <taxon>Desulfuribacillus</taxon>
    </lineage>
</organism>
<name>A0A1E5FYT3_9FIRM</name>
<dbReference type="OrthoDB" id="3260635at2"/>
<comment type="caution">
    <text evidence="2">The sequence shown here is derived from an EMBL/GenBank/DDBJ whole genome shotgun (WGS) entry which is preliminary data.</text>
</comment>
<feature type="transmembrane region" description="Helical" evidence="1">
    <location>
        <begin position="227"/>
        <end position="252"/>
    </location>
</feature>
<proteinExistence type="predicted"/>
<reference evidence="2 3" key="1">
    <citation type="submission" date="2016-09" db="EMBL/GenBank/DDBJ databases">
        <title>Draft genome sequence for the type strain of Desulfuribacillus alkaliarsenatis AHT28, an obligately anaerobic, sulfidogenic bacterium isolated from Russian soda lake sediments.</title>
        <authorList>
            <person name="Abin C.A."/>
            <person name="Hollibaugh J.T."/>
        </authorList>
    </citation>
    <scope>NUCLEOTIDE SEQUENCE [LARGE SCALE GENOMIC DNA]</scope>
    <source>
        <strain evidence="2 3">AHT28</strain>
    </source>
</reference>
<accession>A0A1E5FYT3</accession>